<organism evidence="1 2">
    <name type="scientific">Psychromicrobium silvestre</name>
    <dbReference type="NCBI Taxonomy" id="1645614"/>
    <lineage>
        <taxon>Bacteria</taxon>
        <taxon>Bacillati</taxon>
        <taxon>Actinomycetota</taxon>
        <taxon>Actinomycetes</taxon>
        <taxon>Micrococcales</taxon>
        <taxon>Micrococcaceae</taxon>
        <taxon>Psychromicrobium</taxon>
    </lineage>
</organism>
<dbReference type="GO" id="GO:0033969">
    <property type="term" value="F:gamma-glutamyl-gamma-aminobutyrate hydrolase activity"/>
    <property type="evidence" value="ECO:0007669"/>
    <property type="project" value="TreeGrafter"/>
</dbReference>
<protein>
    <submittedName>
        <fullName evidence="1">Putative glutamine amidotransferase</fullName>
    </submittedName>
</protein>
<dbReference type="PROSITE" id="PS51273">
    <property type="entry name" value="GATASE_TYPE_1"/>
    <property type="match status" value="1"/>
</dbReference>
<dbReference type="GO" id="GO:0016740">
    <property type="term" value="F:transferase activity"/>
    <property type="evidence" value="ECO:0007669"/>
    <property type="project" value="UniProtKB-KW"/>
</dbReference>
<comment type="caution">
    <text evidence="1">The sequence shown here is derived from an EMBL/GenBank/DDBJ whole genome shotgun (WGS) entry which is preliminary data.</text>
</comment>
<sequence>MSGSDPKQPRRPKIGLTTYYQEASWGVWSEAAALLPAAYPDRVVEAGGTPVLLPPSKSGPTDTSVLELLDGLIVVGGSDVDPENYGAQAHPETKPMPYRDDHDLALTKAALELGLPLFTICRGTQILNVALGGDLIQHLPEAMPGVDYQTAPGVYSQAEFRTLEGCLSASLLGSSATAPAYHHQALGHLGEGLRATASTAEGVVEIVEREGLGWLLGVQFHPEQNPDDLRLFRGFVEAAREYSTVRDADVNRPARKAV</sequence>
<evidence type="ECO:0000313" key="1">
    <source>
        <dbReference type="EMBL" id="NYE96294.1"/>
    </source>
</evidence>
<dbReference type="EMBL" id="JACBYQ010000002">
    <property type="protein sequence ID" value="NYE96294.1"/>
    <property type="molecule type" value="Genomic_DNA"/>
</dbReference>
<dbReference type="GO" id="GO:0006598">
    <property type="term" value="P:polyamine catabolic process"/>
    <property type="evidence" value="ECO:0007669"/>
    <property type="project" value="TreeGrafter"/>
</dbReference>
<dbReference type="InterPro" id="IPR011697">
    <property type="entry name" value="Peptidase_C26"/>
</dbReference>
<accession>A0A7Y9LVB8</accession>
<dbReference type="AlphaFoldDB" id="A0A7Y9LVB8"/>
<dbReference type="InterPro" id="IPR029062">
    <property type="entry name" value="Class_I_gatase-like"/>
</dbReference>
<dbReference type="Proteomes" id="UP000521748">
    <property type="component" value="Unassembled WGS sequence"/>
</dbReference>
<dbReference type="SUPFAM" id="SSF52317">
    <property type="entry name" value="Class I glutamine amidotransferase-like"/>
    <property type="match status" value="1"/>
</dbReference>
<dbReference type="InterPro" id="IPR044668">
    <property type="entry name" value="PuuD-like"/>
</dbReference>
<dbReference type="Pfam" id="PF07722">
    <property type="entry name" value="Peptidase_C26"/>
    <property type="match status" value="1"/>
</dbReference>
<dbReference type="PANTHER" id="PTHR43235">
    <property type="entry name" value="GLUTAMINE AMIDOTRANSFERASE PB2B2.05-RELATED"/>
    <property type="match status" value="1"/>
</dbReference>
<keyword evidence="1" id="KW-0315">Glutamine amidotransferase</keyword>
<reference evidence="1 2" key="1">
    <citation type="submission" date="2020-07" db="EMBL/GenBank/DDBJ databases">
        <title>Sequencing the genomes of 1000 actinobacteria strains.</title>
        <authorList>
            <person name="Klenk H.-P."/>
        </authorList>
    </citation>
    <scope>NUCLEOTIDE SEQUENCE [LARGE SCALE GENOMIC DNA]</scope>
    <source>
        <strain evidence="1 2">DSM 102047</strain>
    </source>
</reference>
<evidence type="ECO:0000313" key="2">
    <source>
        <dbReference type="Proteomes" id="UP000521748"/>
    </source>
</evidence>
<gene>
    <name evidence="1" type="ORF">FHU41_002544</name>
</gene>
<keyword evidence="1" id="KW-0808">Transferase</keyword>
<proteinExistence type="predicted"/>
<dbReference type="CDD" id="cd01745">
    <property type="entry name" value="GATase1_2"/>
    <property type="match status" value="1"/>
</dbReference>
<dbReference type="Gene3D" id="3.40.50.880">
    <property type="match status" value="1"/>
</dbReference>
<name>A0A7Y9LVB8_9MICC</name>
<keyword evidence="2" id="KW-1185">Reference proteome</keyword>
<dbReference type="PANTHER" id="PTHR43235:SF1">
    <property type="entry name" value="GLUTAMINE AMIDOTRANSFERASE PB2B2.05-RELATED"/>
    <property type="match status" value="1"/>
</dbReference>
<dbReference type="GO" id="GO:0005829">
    <property type="term" value="C:cytosol"/>
    <property type="evidence" value="ECO:0007669"/>
    <property type="project" value="TreeGrafter"/>
</dbReference>